<protein>
    <recommendedName>
        <fullName evidence="4">Dipeptidylpeptidase IV N-terminal domain-containing protein</fullName>
    </recommendedName>
</protein>
<comment type="caution">
    <text evidence="2">The sequence shown here is derived from an EMBL/GenBank/DDBJ whole genome shotgun (WGS) entry which is preliminary data.</text>
</comment>
<dbReference type="Proteomes" id="UP000177763">
    <property type="component" value="Unassembled WGS sequence"/>
</dbReference>
<keyword evidence="1" id="KW-0812">Transmembrane</keyword>
<gene>
    <name evidence="2" type="ORF">A3H26_02440</name>
</gene>
<dbReference type="SUPFAM" id="SSF82171">
    <property type="entry name" value="DPP6 N-terminal domain-like"/>
    <property type="match status" value="1"/>
</dbReference>
<name>A0A1F4VJ79_UNCKA</name>
<keyword evidence="1" id="KW-0472">Membrane</keyword>
<keyword evidence="1" id="KW-1133">Transmembrane helix</keyword>
<evidence type="ECO:0000256" key="1">
    <source>
        <dbReference type="SAM" id="Phobius"/>
    </source>
</evidence>
<proteinExistence type="predicted"/>
<accession>A0A1F4VJ79</accession>
<sequence length="210" mass="23836">MKKVNLKSAFTPIIFFGLGILVTILFIVVYTFLTRPRAINTLGKWEKPASNKMGYPVVDKKTNELLIYDLEDKKLKKTDAQGSNPLPSPSLLYTAYLDNRGLSLKLLSSSLLKSTDIDNIDSEYVLVWSSDSNKLIYSKRDGELASGVPKLYTWLYDVKQNNKFKITEGRPLQWVDDNNIIVSRQSLDGEDVLWTLYLVNLKSGVSTKIY</sequence>
<dbReference type="EMBL" id="MEVN01000020">
    <property type="protein sequence ID" value="OGC57165.1"/>
    <property type="molecule type" value="Genomic_DNA"/>
</dbReference>
<evidence type="ECO:0008006" key="4">
    <source>
        <dbReference type="Google" id="ProtNLM"/>
    </source>
</evidence>
<reference evidence="2 3" key="1">
    <citation type="journal article" date="2016" name="Nat. Commun.">
        <title>Thousands of microbial genomes shed light on interconnected biogeochemical processes in an aquifer system.</title>
        <authorList>
            <person name="Anantharaman K."/>
            <person name="Brown C.T."/>
            <person name="Hug L.A."/>
            <person name="Sharon I."/>
            <person name="Castelle C.J."/>
            <person name="Probst A.J."/>
            <person name="Thomas B.C."/>
            <person name="Singh A."/>
            <person name="Wilkins M.J."/>
            <person name="Karaoz U."/>
            <person name="Brodie E.L."/>
            <person name="Williams K.H."/>
            <person name="Hubbard S.S."/>
            <person name="Banfield J.F."/>
        </authorList>
    </citation>
    <scope>NUCLEOTIDE SEQUENCE [LARGE SCALE GENOMIC DNA]</scope>
</reference>
<evidence type="ECO:0000313" key="3">
    <source>
        <dbReference type="Proteomes" id="UP000177763"/>
    </source>
</evidence>
<evidence type="ECO:0000313" key="2">
    <source>
        <dbReference type="EMBL" id="OGC57165.1"/>
    </source>
</evidence>
<dbReference type="AlphaFoldDB" id="A0A1F4VJ79"/>
<organism evidence="2 3">
    <name type="scientific">candidate division WWE3 bacterium RIFCSPLOWO2_12_FULL_36_10</name>
    <dbReference type="NCBI Taxonomy" id="1802630"/>
    <lineage>
        <taxon>Bacteria</taxon>
        <taxon>Katanobacteria</taxon>
    </lineage>
</organism>
<feature type="transmembrane region" description="Helical" evidence="1">
    <location>
        <begin position="12"/>
        <end position="33"/>
    </location>
</feature>
<dbReference type="STRING" id="1802630.A3H26_02440"/>